<sequence>VYLIVDADCDRPLCQAELKRPPGPEIMS</sequence>
<gene>
    <name evidence="1" type="ORF">METZ01_LOCUS160115</name>
</gene>
<protein>
    <submittedName>
        <fullName evidence="1">Uncharacterized protein</fullName>
    </submittedName>
</protein>
<name>A0A382B147_9ZZZZ</name>
<proteinExistence type="predicted"/>
<feature type="non-terminal residue" evidence="1">
    <location>
        <position position="1"/>
    </location>
</feature>
<evidence type="ECO:0000313" key="1">
    <source>
        <dbReference type="EMBL" id="SVB07261.1"/>
    </source>
</evidence>
<organism evidence="1">
    <name type="scientific">marine metagenome</name>
    <dbReference type="NCBI Taxonomy" id="408172"/>
    <lineage>
        <taxon>unclassified sequences</taxon>
        <taxon>metagenomes</taxon>
        <taxon>ecological metagenomes</taxon>
    </lineage>
</organism>
<reference evidence="1" key="1">
    <citation type="submission" date="2018-05" db="EMBL/GenBank/DDBJ databases">
        <authorList>
            <person name="Lanie J.A."/>
            <person name="Ng W.-L."/>
            <person name="Kazmierczak K.M."/>
            <person name="Andrzejewski T.M."/>
            <person name="Davidsen T.M."/>
            <person name="Wayne K.J."/>
            <person name="Tettelin H."/>
            <person name="Glass J.I."/>
            <person name="Rusch D."/>
            <person name="Podicherti R."/>
            <person name="Tsui H.-C.T."/>
            <person name="Winkler M.E."/>
        </authorList>
    </citation>
    <scope>NUCLEOTIDE SEQUENCE</scope>
</reference>
<dbReference type="AlphaFoldDB" id="A0A382B147"/>
<accession>A0A382B147</accession>
<dbReference type="EMBL" id="UINC01027654">
    <property type="protein sequence ID" value="SVB07261.1"/>
    <property type="molecule type" value="Genomic_DNA"/>
</dbReference>